<dbReference type="Proteomes" id="UP000324222">
    <property type="component" value="Unassembled WGS sequence"/>
</dbReference>
<comment type="caution">
    <text evidence="1">The sequence shown here is derived from an EMBL/GenBank/DDBJ whole genome shotgun (WGS) entry which is preliminary data.</text>
</comment>
<accession>A0A5B7GW13</accession>
<protein>
    <submittedName>
        <fullName evidence="1">Uncharacterized protein</fullName>
    </submittedName>
</protein>
<gene>
    <name evidence="1" type="ORF">E2C01_057144</name>
</gene>
<evidence type="ECO:0000313" key="1">
    <source>
        <dbReference type="EMBL" id="MPC63052.1"/>
    </source>
</evidence>
<proteinExistence type="predicted"/>
<dbReference type="AlphaFoldDB" id="A0A5B7GW13"/>
<reference evidence="1 2" key="1">
    <citation type="submission" date="2019-05" db="EMBL/GenBank/DDBJ databases">
        <title>Another draft genome of Portunus trituberculatus and its Hox gene families provides insights of decapod evolution.</title>
        <authorList>
            <person name="Jeong J.-H."/>
            <person name="Song I."/>
            <person name="Kim S."/>
            <person name="Choi T."/>
            <person name="Kim D."/>
            <person name="Ryu S."/>
            <person name="Kim W."/>
        </authorList>
    </citation>
    <scope>NUCLEOTIDE SEQUENCE [LARGE SCALE GENOMIC DNA]</scope>
    <source>
        <tissue evidence="1">Muscle</tissue>
    </source>
</reference>
<sequence length="135" mass="14821">MPPVPLSLPSLFTNHKDLPSSSSHPLPISPVAALIKTVLSYLRRLYFDIPVADFAPVPPPWMQPMPTVFFTPIYKAHHPVVQKKLTLEAIATFSATINIPYHIYADGTARCAVFRIRVSLSRSALSPSLLSTGSN</sequence>
<keyword evidence="2" id="KW-1185">Reference proteome</keyword>
<organism evidence="1 2">
    <name type="scientific">Portunus trituberculatus</name>
    <name type="common">Swimming crab</name>
    <name type="synonym">Neptunus trituberculatus</name>
    <dbReference type="NCBI Taxonomy" id="210409"/>
    <lineage>
        <taxon>Eukaryota</taxon>
        <taxon>Metazoa</taxon>
        <taxon>Ecdysozoa</taxon>
        <taxon>Arthropoda</taxon>
        <taxon>Crustacea</taxon>
        <taxon>Multicrustacea</taxon>
        <taxon>Malacostraca</taxon>
        <taxon>Eumalacostraca</taxon>
        <taxon>Eucarida</taxon>
        <taxon>Decapoda</taxon>
        <taxon>Pleocyemata</taxon>
        <taxon>Brachyura</taxon>
        <taxon>Eubrachyura</taxon>
        <taxon>Portunoidea</taxon>
        <taxon>Portunidae</taxon>
        <taxon>Portuninae</taxon>
        <taxon>Portunus</taxon>
    </lineage>
</organism>
<name>A0A5B7GW13_PORTR</name>
<evidence type="ECO:0000313" key="2">
    <source>
        <dbReference type="Proteomes" id="UP000324222"/>
    </source>
</evidence>
<dbReference type="EMBL" id="VSRR010020363">
    <property type="protein sequence ID" value="MPC63052.1"/>
    <property type="molecule type" value="Genomic_DNA"/>
</dbReference>